<feature type="transmembrane region" description="Helical" evidence="2">
    <location>
        <begin position="55"/>
        <end position="74"/>
    </location>
</feature>
<feature type="transmembrane region" description="Helical" evidence="2">
    <location>
        <begin position="6"/>
        <end position="24"/>
    </location>
</feature>
<evidence type="ECO:0000256" key="1">
    <source>
        <dbReference type="SAM" id="MobiDB-lite"/>
    </source>
</evidence>
<reference evidence="5" key="1">
    <citation type="submission" date="2008-12" db="EMBL/GenBank/DDBJ databases">
        <title>Complete sequence of Chloroflexus aggregans DSM 9485.</title>
        <authorList>
            <consortium name="US DOE Joint Genome Institute"/>
            <person name="Lucas S."/>
            <person name="Copeland A."/>
            <person name="Lapidus A."/>
            <person name="Glavina del Rio T."/>
            <person name="Dalin E."/>
            <person name="Tice H."/>
            <person name="Pitluck S."/>
            <person name="Foster B."/>
            <person name="Larimer F."/>
            <person name="Land M."/>
            <person name="Hauser L."/>
            <person name="Kyrpides N."/>
            <person name="Mikhailova N."/>
            <person name="Bryant D."/>
            <person name="Richardson P."/>
        </authorList>
    </citation>
    <scope>NUCLEOTIDE SEQUENCE</scope>
    <source>
        <strain evidence="5">DSM 9485</strain>
    </source>
</reference>
<dbReference type="HOGENOM" id="CLU_026368_0_0_0"/>
<evidence type="ECO:0000259" key="3">
    <source>
        <dbReference type="Pfam" id="PF07584"/>
    </source>
</evidence>
<dbReference type="EMBL" id="CP001337">
    <property type="protein sequence ID" value="ACL23245.1"/>
    <property type="molecule type" value="Genomic_DNA"/>
</dbReference>
<dbReference type="PANTHER" id="PTHR37464:SF1">
    <property type="entry name" value="BLL2463 PROTEIN"/>
    <property type="match status" value="1"/>
</dbReference>
<evidence type="ECO:0000259" key="4">
    <source>
        <dbReference type="Pfam" id="PF13519"/>
    </source>
</evidence>
<keyword evidence="2" id="KW-0472">Membrane</keyword>
<keyword evidence="2" id="KW-0812">Transmembrane</keyword>
<accession>B8G2U1</accession>
<dbReference type="InterPro" id="IPR002035">
    <property type="entry name" value="VWF_A"/>
</dbReference>
<dbReference type="SUPFAM" id="SSF53300">
    <property type="entry name" value="vWA-like"/>
    <property type="match status" value="1"/>
</dbReference>
<evidence type="ECO:0000313" key="6">
    <source>
        <dbReference type="Proteomes" id="UP000002508"/>
    </source>
</evidence>
<evidence type="ECO:0000313" key="5">
    <source>
        <dbReference type="EMBL" id="ACL23245.1"/>
    </source>
</evidence>
<feature type="domain" description="VWFA" evidence="4">
    <location>
        <begin position="90"/>
        <end position="193"/>
    </location>
</feature>
<organism evidence="5 6">
    <name type="scientific">Chloroflexus aggregans (strain MD-66 / DSM 9485)</name>
    <dbReference type="NCBI Taxonomy" id="326427"/>
    <lineage>
        <taxon>Bacteria</taxon>
        <taxon>Bacillati</taxon>
        <taxon>Chloroflexota</taxon>
        <taxon>Chloroflexia</taxon>
        <taxon>Chloroflexales</taxon>
        <taxon>Chloroflexineae</taxon>
        <taxon>Chloroflexaceae</taxon>
        <taxon>Chloroflexus</taxon>
    </lineage>
</organism>
<dbReference type="Pfam" id="PF07584">
    <property type="entry name" value="BatA"/>
    <property type="match status" value="1"/>
</dbReference>
<dbReference type="Pfam" id="PF13519">
    <property type="entry name" value="VWA_2"/>
    <property type="match status" value="1"/>
</dbReference>
<dbReference type="InterPro" id="IPR036465">
    <property type="entry name" value="vWFA_dom_sf"/>
</dbReference>
<dbReference type="OrthoDB" id="139163at2"/>
<protein>
    <submittedName>
        <fullName evidence="5">von Willebrand factor type A</fullName>
    </submittedName>
</protein>
<dbReference type="Gene3D" id="3.40.50.410">
    <property type="entry name" value="von Willebrand factor, type A domain"/>
    <property type="match status" value="1"/>
</dbReference>
<dbReference type="eggNOG" id="COG2304">
    <property type="taxonomic scope" value="Bacteria"/>
</dbReference>
<feature type="transmembrane region" description="Helical" evidence="2">
    <location>
        <begin position="586"/>
        <end position="605"/>
    </location>
</feature>
<proteinExistence type="predicted"/>
<dbReference type="Proteomes" id="UP000002508">
    <property type="component" value="Chromosome"/>
</dbReference>
<evidence type="ECO:0000256" key="2">
    <source>
        <dbReference type="SAM" id="Phobius"/>
    </source>
</evidence>
<feature type="region of interest" description="Disordered" evidence="1">
    <location>
        <begin position="558"/>
        <end position="577"/>
    </location>
</feature>
<feature type="domain" description="Aerotolerance regulator N-terminal" evidence="3">
    <location>
        <begin position="1"/>
        <end position="76"/>
    </location>
</feature>
<keyword evidence="2" id="KW-1133">Transmembrane helix</keyword>
<gene>
    <name evidence="5" type="ordered locus">Cagg_0299</name>
</gene>
<keyword evidence="6" id="KW-1185">Reference proteome</keyword>
<dbReference type="PANTHER" id="PTHR37464">
    <property type="entry name" value="BLL2463 PROTEIN"/>
    <property type="match status" value="1"/>
</dbReference>
<dbReference type="InterPro" id="IPR024163">
    <property type="entry name" value="Aerotolerance_reg_N"/>
</dbReference>
<dbReference type="AlphaFoldDB" id="B8G2U1"/>
<dbReference type="KEGG" id="cag:Cagg_0299"/>
<sequence length="614" mass="66160">MSLLAPFGLLALLTLPVIVVLHMVRSRRRRVVVPSLLLWQQIPLRPSTRRRRLRLTLLLLLHLIAALLIGLALAQPQIVLPWFGPHRSIAIIIDTSTSMALAEGGTTRLERARQRAATVIEQMGWQDQVVLISAGPSARLIDYGRSAERSRLLAALAGVGVEGAGSDVSGALTIAETLLLDQPGARVLWLTDGALPPPNAMDLHLPLQIEVLGTAQPNRAVVALAARRGSSGAVYLYARLANYGTQSFRGPVRLLVDGQLSQAETVSIRPNAVVELTWTLPGSIQYIQLEFAGNDGLPLDDTATVNVDGQRPARVTLVAQAASALVRVLQAMPDVTLTVVEPATYTPDPTTDVTIFVNTVPTEWPDGGVLVINPPDSGLLPNTGTRLAEPIVTLTPAGEPLLRDVNLSGIAWGRIGMLELPDWLTPLALSGDTPLLARGRFERSEIAVWNFDLNNSPLVGRLAFPLLVVRTVRDLMPPSLPSSLTLGTPLTYKADLRATHLDVQAPDGSWQTYPLQPALPIIIEPTQAGLYHLSEWAGTQLLSAMTIPVNAGAIGEADPTPRLTSTTLGPVATTPTTQPVTVPQPLWSWLLIATIIVLVVEWFYVQRRPSVEAR</sequence>
<feature type="compositionally biased region" description="Low complexity" evidence="1">
    <location>
        <begin position="563"/>
        <end position="577"/>
    </location>
</feature>
<dbReference type="STRING" id="326427.Cagg_0299"/>
<dbReference type="RefSeq" id="WP_012615611.1">
    <property type="nucleotide sequence ID" value="NC_011831.1"/>
</dbReference>
<name>B8G2U1_CHLAD</name>